<feature type="transmembrane region" description="Helical" evidence="1">
    <location>
        <begin position="20"/>
        <end position="40"/>
    </location>
</feature>
<sequence length="260" mass="29799">MKKYVVILVNHLQIQLTYKFNVIVGLFNQLLGVLVALLTWSAIFSSSSQGVVGHFTRSQMFVYLIIVNFSTVLFSMTRVSYLGDLVHTGKLTMHLLRPYSFLGQEIVSFLGDQFLQLLLYLVAIVSTTLVIGYEWYYTLALLVLLMSNLMMFSLLINFIANLGFWMIQTWPLRPILNAAYSLLGGLLFPLNLLPNPLYQIVVNNPFSLVGFQYTLALQHRLLLAEIWQNSILAFLWSFLFYIGYLWSFKCGLKRYEGMGA</sequence>
<organism evidence="2 3">
    <name type="scientific">Streptococcus sciuri</name>
    <dbReference type="NCBI Taxonomy" id="2973939"/>
    <lineage>
        <taxon>Bacteria</taxon>
        <taxon>Bacillati</taxon>
        <taxon>Bacillota</taxon>
        <taxon>Bacilli</taxon>
        <taxon>Lactobacillales</taxon>
        <taxon>Streptococcaceae</taxon>
        <taxon>Streptococcus</taxon>
    </lineage>
</organism>
<keyword evidence="3" id="KW-1185">Reference proteome</keyword>
<evidence type="ECO:0000313" key="2">
    <source>
        <dbReference type="EMBL" id="MCS4487802.1"/>
    </source>
</evidence>
<dbReference type="PANTHER" id="PTHR36832">
    <property type="entry name" value="SLR1174 PROTEIN-RELATED"/>
    <property type="match status" value="1"/>
</dbReference>
<keyword evidence="1" id="KW-0812">Transmembrane</keyword>
<gene>
    <name evidence="2" type="ORF">NXS10_02280</name>
</gene>
<dbReference type="EMBL" id="JANUXX010000001">
    <property type="protein sequence ID" value="MCS4487802.1"/>
    <property type="molecule type" value="Genomic_DNA"/>
</dbReference>
<name>A0ABT2F5T7_9STRE</name>
<dbReference type="PANTHER" id="PTHR36832:SF1">
    <property type="entry name" value="SLR1174 PROTEIN"/>
    <property type="match status" value="1"/>
</dbReference>
<evidence type="ECO:0000256" key="1">
    <source>
        <dbReference type="SAM" id="Phobius"/>
    </source>
</evidence>
<reference evidence="2 3" key="1">
    <citation type="journal article" date="2023" name="Int. J. Syst. Evol. Microbiol.">
        <title>Streptococcus sciuri sp. nov., Staphylococcus marylandisciuri sp. nov. and Staphylococcus americanisciuri sp. nov., isolated from faeces of eastern grey squirrel (Sciurus carolinensis).</title>
        <authorList>
            <person name="Volokhov D.V."/>
            <person name="Zagorodnyaya T.A."/>
            <person name="Furtak V.A."/>
            <person name="Nattanmai G."/>
            <person name="Randall L."/>
            <person name="Jose S."/>
            <person name="Gao Y."/>
            <person name="Eisenberg T."/>
            <person name="Delmonte P."/>
            <person name="Blom J."/>
            <person name="Mitchell K.K."/>
        </authorList>
    </citation>
    <scope>NUCLEOTIDE SEQUENCE [LARGE SCALE GENOMIC DNA]</scope>
    <source>
        <strain evidence="2 3">SQ9-PEA</strain>
    </source>
</reference>
<protein>
    <recommendedName>
        <fullName evidence="4">ABC transporter permease</fullName>
    </recommendedName>
</protein>
<proteinExistence type="predicted"/>
<feature type="transmembrane region" description="Helical" evidence="1">
    <location>
        <begin position="226"/>
        <end position="246"/>
    </location>
</feature>
<keyword evidence="1" id="KW-0472">Membrane</keyword>
<evidence type="ECO:0000313" key="3">
    <source>
        <dbReference type="Proteomes" id="UP001206548"/>
    </source>
</evidence>
<evidence type="ECO:0008006" key="4">
    <source>
        <dbReference type="Google" id="ProtNLM"/>
    </source>
</evidence>
<feature type="transmembrane region" description="Helical" evidence="1">
    <location>
        <begin position="114"/>
        <end position="133"/>
    </location>
</feature>
<feature type="transmembrane region" description="Helical" evidence="1">
    <location>
        <begin position="175"/>
        <end position="193"/>
    </location>
</feature>
<feature type="transmembrane region" description="Helical" evidence="1">
    <location>
        <begin position="60"/>
        <end position="81"/>
    </location>
</feature>
<dbReference type="Proteomes" id="UP001206548">
    <property type="component" value="Unassembled WGS sequence"/>
</dbReference>
<comment type="caution">
    <text evidence="2">The sequence shown here is derived from an EMBL/GenBank/DDBJ whole genome shotgun (WGS) entry which is preliminary data.</text>
</comment>
<feature type="transmembrane region" description="Helical" evidence="1">
    <location>
        <begin position="139"/>
        <end position="163"/>
    </location>
</feature>
<keyword evidence="1" id="KW-1133">Transmembrane helix</keyword>
<accession>A0ABT2F5T7</accession>
<dbReference type="RefSeq" id="WP_259137192.1">
    <property type="nucleotide sequence ID" value="NZ_JANUXX010000001.1"/>
</dbReference>